<evidence type="ECO:0000256" key="1">
    <source>
        <dbReference type="SAM" id="MobiDB-lite"/>
    </source>
</evidence>
<dbReference type="AlphaFoldDB" id="A0A4S8JKI0"/>
<feature type="signal peptide" evidence="2">
    <location>
        <begin position="1"/>
        <end position="30"/>
    </location>
</feature>
<dbReference type="Proteomes" id="UP000317650">
    <property type="component" value="Chromosome 7"/>
</dbReference>
<sequence>MAGSRTKCIDFLLSILLLTLVLNDVGKASAKAEDDGRGRELEEYSIRRLTGSWTQEWRRLYLPPPPAGNTFKAQIVPSPPPPSLERRPQVPPPSAMA</sequence>
<gene>
    <name evidence="3" type="ORF">C4D60_Mb07t27850</name>
</gene>
<proteinExistence type="predicted"/>
<evidence type="ECO:0000313" key="3">
    <source>
        <dbReference type="EMBL" id="THU61874.1"/>
    </source>
</evidence>
<feature type="chain" id="PRO_5021011972" evidence="2">
    <location>
        <begin position="31"/>
        <end position="97"/>
    </location>
</feature>
<feature type="region of interest" description="Disordered" evidence="1">
    <location>
        <begin position="68"/>
        <end position="97"/>
    </location>
</feature>
<evidence type="ECO:0000313" key="4">
    <source>
        <dbReference type="Proteomes" id="UP000317650"/>
    </source>
</evidence>
<dbReference type="EMBL" id="PYDT01000005">
    <property type="protein sequence ID" value="THU61874.1"/>
    <property type="molecule type" value="Genomic_DNA"/>
</dbReference>
<protein>
    <submittedName>
        <fullName evidence="3">Uncharacterized protein</fullName>
    </submittedName>
</protein>
<feature type="compositionally biased region" description="Pro residues" evidence="1">
    <location>
        <begin position="77"/>
        <end position="97"/>
    </location>
</feature>
<comment type="caution">
    <text evidence="3">The sequence shown here is derived from an EMBL/GenBank/DDBJ whole genome shotgun (WGS) entry which is preliminary data.</text>
</comment>
<keyword evidence="2" id="KW-0732">Signal</keyword>
<keyword evidence="4" id="KW-1185">Reference proteome</keyword>
<reference evidence="3 4" key="1">
    <citation type="journal article" date="2019" name="Nat. Plants">
        <title>Genome sequencing of Musa balbisiana reveals subgenome evolution and function divergence in polyploid bananas.</title>
        <authorList>
            <person name="Yao X."/>
        </authorList>
    </citation>
    <scope>NUCLEOTIDE SEQUENCE [LARGE SCALE GENOMIC DNA]</scope>
    <source>
        <strain evidence="4">cv. DH-PKW</strain>
        <tissue evidence="3">Leaves</tissue>
    </source>
</reference>
<name>A0A4S8JKI0_MUSBA</name>
<accession>A0A4S8JKI0</accession>
<organism evidence="3 4">
    <name type="scientific">Musa balbisiana</name>
    <name type="common">Banana</name>
    <dbReference type="NCBI Taxonomy" id="52838"/>
    <lineage>
        <taxon>Eukaryota</taxon>
        <taxon>Viridiplantae</taxon>
        <taxon>Streptophyta</taxon>
        <taxon>Embryophyta</taxon>
        <taxon>Tracheophyta</taxon>
        <taxon>Spermatophyta</taxon>
        <taxon>Magnoliopsida</taxon>
        <taxon>Liliopsida</taxon>
        <taxon>Zingiberales</taxon>
        <taxon>Musaceae</taxon>
        <taxon>Musa</taxon>
    </lineage>
</organism>
<evidence type="ECO:0000256" key="2">
    <source>
        <dbReference type="SAM" id="SignalP"/>
    </source>
</evidence>